<evidence type="ECO:0000313" key="12">
    <source>
        <dbReference type="EMBL" id="GAA0360305.1"/>
    </source>
</evidence>
<evidence type="ECO:0000256" key="5">
    <source>
        <dbReference type="ARBA" id="ARBA00023150"/>
    </source>
</evidence>
<sequence>MFTVAKLQEQDHIAVQNQDFDLALEYQALTEANQRDGAVVHFVGLVRDNNLGRQIQALELEHYPAMTTKALTELVAEARQRWQLGRIRLIHRVGKLSLGEQIVFVGVTSTHRGSAFAACEFLMDQLKTRAPFWKKEYTSEGAHWVAARDSDRVKAGEW</sequence>
<comment type="catalytic activity">
    <reaction evidence="11">
        <text>2 [molybdopterin-synthase sulfur-carrier protein]-C-terminal-Gly-aminoethanethioate + cyclic pyranopterin phosphate + H2O = molybdopterin + 2 [molybdopterin-synthase sulfur-carrier protein]-C-terminal Gly-Gly + 2 H(+)</text>
        <dbReference type="Rhea" id="RHEA:26333"/>
        <dbReference type="Rhea" id="RHEA-COMP:12202"/>
        <dbReference type="Rhea" id="RHEA-COMP:19907"/>
        <dbReference type="ChEBI" id="CHEBI:15377"/>
        <dbReference type="ChEBI" id="CHEBI:15378"/>
        <dbReference type="ChEBI" id="CHEBI:58698"/>
        <dbReference type="ChEBI" id="CHEBI:59648"/>
        <dbReference type="ChEBI" id="CHEBI:90778"/>
        <dbReference type="ChEBI" id="CHEBI:232372"/>
        <dbReference type="EC" id="2.8.1.12"/>
    </reaction>
</comment>
<protein>
    <recommendedName>
        <fullName evidence="4">Molybdopterin synthase catalytic subunit</fullName>
        <ecNumber evidence="3">2.8.1.12</ecNumber>
    </recommendedName>
    <alternativeName>
        <fullName evidence="9">MPT synthase subunit 2</fullName>
    </alternativeName>
    <alternativeName>
        <fullName evidence="7">Molybdenum cofactor biosynthesis protein E</fullName>
    </alternativeName>
    <alternativeName>
        <fullName evidence="8">Molybdopterin-converting factor large subunit</fullName>
    </alternativeName>
    <alternativeName>
        <fullName evidence="10">Molybdopterin-converting factor subunit 2</fullName>
    </alternativeName>
</protein>
<organism evidence="12 13">
    <name type="scientific">Bowmanella denitrificans</name>
    <dbReference type="NCBI Taxonomy" id="366582"/>
    <lineage>
        <taxon>Bacteria</taxon>
        <taxon>Pseudomonadati</taxon>
        <taxon>Pseudomonadota</taxon>
        <taxon>Gammaproteobacteria</taxon>
        <taxon>Alteromonadales</taxon>
        <taxon>Alteromonadaceae</taxon>
        <taxon>Bowmanella</taxon>
    </lineage>
</organism>
<accession>A0ABP3H1Y2</accession>
<gene>
    <name evidence="12" type="primary">moaE_2</name>
    <name evidence="12" type="ORF">GCM10009092_25650</name>
</gene>
<evidence type="ECO:0000256" key="8">
    <source>
        <dbReference type="ARBA" id="ARBA00030407"/>
    </source>
</evidence>
<comment type="similarity">
    <text evidence="2">Belongs to the MoaE family.</text>
</comment>
<proteinExistence type="inferred from homology"/>
<dbReference type="Gene3D" id="3.90.1170.40">
    <property type="entry name" value="Molybdopterin biosynthesis MoaE subunit"/>
    <property type="match status" value="1"/>
</dbReference>
<evidence type="ECO:0000256" key="6">
    <source>
        <dbReference type="ARBA" id="ARBA00026066"/>
    </source>
</evidence>
<evidence type="ECO:0000256" key="11">
    <source>
        <dbReference type="ARBA" id="ARBA00049878"/>
    </source>
</evidence>
<dbReference type="InterPro" id="IPR036563">
    <property type="entry name" value="MoaE_sf"/>
</dbReference>
<reference evidence="13" key="1">
    <citation type="journal article" date="2019" name="Int. J. Syst. Evol. Microbiol.">
        <title>The Global Catalogue of Microorganisms (GCM) 10K type strain sequencing project: providing services to taxonomists for standard genome sequencing and annotation.</title>
        <authorList>
            <consortium name="The Broad Institute Genomics Platform"/>
            <consortium name="The Broad Institute Genome Sequencing Center for Infectious Disease"/>
            <person name="Wu L."/>
            <person name="Ma J."/>
        </authorList>
    </citation>
    <scope>NUCLEOTIDE SEQUENCE [LARGE SCALE GENOMIC DNA]</scope>
    <source>
        <strain evidence="13">JCM 13378</strain>
    </source>
</reference>
<dbReference type="EC" id="2.8.1.12" evidence="3"/>
<evidence type="ECO:0000313" key="13">
    <source>
        <dbReference type="Proteomes" id="UP001501757"/>
    </source>
</evidence>
<evidence type="ECO:0000256" key="2">
    <source>
        <dbReference type="ARBA" id="ARBA00005426"/>
    </source>
</evidence>
<dbReference type="Pfam" id="PF02391">
    <property type="entry name" value="MoaE"/>
    <property type="match status" value="1"/>
</dbReference>
<dbReference type="PANTHER" id="PTHR23404">
    <property type="entry name" value="MOLYBDOPTERIN SYNTHASE RELATED"/>
    <property type="match status" value="1"/>
</dbReference>
<evidence type="ECO:0000256" key="7">
    <source>
        <dbReference type="ARBA" id="ARBA00029745"/>
    </source>
</evidence>
<keyword evidence="13" id="KW-1185">Reference proteome</keyword>
<evidence type="ECO:0000256" key="1">
    <source>
        <dbReference type="ARBA" id="ARBA00005046"/>
    </source>
</evidence>
<dbReference type="NCBIfam" id="NF007959">
    <property type="entry name" value="PRK10678.1"/>
    <property type="match status" value="1"/>
</dbReference>
<comment type="subunit">
    <text evidence="6">Heterotetramer of 2 MoaD subunits and 2 MoaE subunits. Also stable as homodimer. The enzyme changes between these two forms during catalysis.</text>
</comment>
<evidence type="ECO:0000256" key="4">
    <source>
        <dbReference type="ARBA" id="ARBA00013858"/>
    </source>
</evidence>
<evidence type="ECO:0000256" key="9">
    <source>
        <dbReference type="ARBA" id="ARBA00030781"/>
    </source>
</evidence>
<dbReference type="CDD" id="cd00756">
    <property type="entry name" value="MoaE"/>
    <property type="match status" value="1"/>
</dbReference>
<comment type="pathway">
    <text evidence="1">Cofactor biosynthesis; molybdopterin biosynthesis.</text>
</comment>
<comment type="caution">
    <text evidence="12">The sequence shown here is derived from an EMBL/GenBank/DDBJ whole genome shotgun (WGS) entry which is preliminary data.</text>
</comment>
<evidence type="ECO:0000256" key="10">
    <source>
        <dbReference type="ARBA" id="ARBA00032474"/>
    </source>
</evidence>
<name>A0ABP3H1Y2_9ALTE</name>
<dbReference type="SUPFAM" id="SSF54690">
    <property type="entry name" value="Molybdopterin synthase subunit MoaE"/>
    <property type="match status" value="1"/>
</dbReference>
<dbReference type="InterPro" id="IPR003448">
    <property type="entry name" value="Mopterin_biosynth_MoaE"/>
</dbReference>
<keyword evidence="5" id="KW-0501">Molybdenum cofactor biosynthesis</keyword>
<dbReference type="Proteomes" id="UP001501757">
    <property type="component" value="Unassembled WGS sequence"/>
</dbReference>
<dbReference type="EMBL" id="BAAAEI010000014">
    <property type="protein sequence ID" value="GAA0360305.1"/>
    <property type="molecule type" value="Genomic_DNA"/>
</dbReference>
<evidence type="ECO:0000256" key="3">
    <source>
        <dbReference type="ARBA" id="ARBA00011950"/>
    </source>
</evidence>